<accession>A0ABR7DXY7</accession>
<feature type="transmembrane region" description="Helical" evidence="1">
    <location>
        <begin position="109"/>
        <end position="129"/>
    </location>
</feature>
<feature type="transmembrane region" description="Helical" evidence="1">
    <location>
        <begin position="199"/>
        <end position="218"/>
    </location>
</feature>
<name>A0ABR7DXY7_9BACT</name>
<proteinExistence type="predicted"/>
<dbReference type="RefSeq" id="WP_186958565.1">
    <property type="nucleotide sequence ID" value="NZ_JACOOI010000004.1"/>
</dbReference>
<sequence length="405" mass="46155">MELNNSMITEIGWVVQVLTALCCIVYLLLVLHSCETSGDRSVLKTVIAYITVLFLPFFFGVVYRLNPAFYVCIAPLVLFVLVISPVLLYKIVYGLTNTKGGKRFSRLHFVVPVVITVIWTVITTLSVPFDVRVDIIRNFAQPAPGYEWQSAYFTSLSLHIFGFGLIYLPLSCAGLLVYRKATSMEGHPNSRYRMRWMSAVLALSILFALSGGLVSVTGNRHIYFNQLKTGTQGVANITILFIFTLNILRKNYPPRQTRRNALVPVSVPEDAHDSAALEMKPEKKEARRKPLTTEKRPVKLTKGNLESYFRSEKPWLDPGLTLVGLAEKLGTNRVILSGFINRTYGINFNTWVNEWRLQELERLRKYKKYSKRPLTELIARAGFGSYDSYRRAKEVYKGKEEDDEQ</sequence>
<dbReference type="Gene3D" id="1.10.10.60">
    <property type="entry name" value="Homeodomain-like"/>
    <property type="match status" value="1"/>
</dbReference>
<dbReference type="InterPro" id="IPR018060">
    <property type="entry name" value="HTH_AraC"/>
</dbReference>
<feature type="transmembrane region" description="Helical" evidence="1">
    <location>
        <begin position="156"/>
        <end position="178"/>
    </location>
</feature>
<keyword evidence="1" id="KW-1133">Transmembrane helix</keyword>
<reference evidence="3 4" key="1">
    <citation type="submission" date="2020-08" db="EMBL/GenBank/DDBJ databases">
        <title>Genome public.</title>
        <authorList>
            <person name="Liu C."/>
            <person name="Sun Q."/>
        </authorList>
    </citation>
    <scope>NUCLEOTIDE SEQUENCE [LARGE SCALE GENOMIC DNA]</scope>
    <source>
        <strain evidence="3 4">BX2</strain>
    </source>
</reference>
<organism evidence="3 4">
    <name type="scientific">Parabacteroides segnis</name>
    <dbReference type="NCBI Taxonomy" id="2763058"/>
    <lineage>
        <taxon>Bacteria</taxon>
        <taxon>Pseudomonadati</taxon>
        <taxon>Bacteroidota</taxon>
        <taxon>Bacteroidia</taxon>
        <taxon>Bacteroidales</taxon>
        <taxon>Tannerellaceae</taxon>
        <taxon>Parabacteroides</taxon>
    </lineage>
</organism>
<evidence type="ECO:0000256" key="1">
    <source>
        <dbReference type="SAM" id="Phobius"/>
    </source>
</evidence>
<keyword evidence="1" id="KW-0812">Transmembrane</keyword>
<gene>
    <name evidence="3" type="ORF">H8S77_05275</name>
</gene>
<comment type="caution">
    <text evidence="3">The sequence shown here is derived from an EMBL/GenBank/DDBJ whole genome shotgun (WGS) entry which is preliminary data.</text>
</comment>
<protein>
    <recommendedName>
        <fullName evidence="2">HTH araC/xylS-type domain-containing protein</fullName>
    </recommendedName>
</protein>
<dbReference type="PROSITE" id="PS01124">
    <property type="entry name" value="HTH_ARAC_FAMILY_2"/>
    <property type="match status" value="1"/>
</dbReference>
<keyword evidence="4" id="KW-1185">Reference proteome</keyword>
<feature type="transmembrane region" description="Helical" evidence="1">
    <location>
        <begin position="42"/>
        <end position="62"/>
    </location>
</feature>
<keyword evidence="1" id="KW-0472">Membrane</keyword>
<evidence type="ECO:0000313" key="4">
    <source>
        <dbReference type="Proteomes" id="UP000644010"/>
    </source>
</evidence>
<evidence type="ECO:0000259" key="2">
    <source>
        <dbReference type="PROSITE" id="PS01124"/>
    </source>
</evidence>
<dbReference type="Proteomes" id="UP000644010">
    <property type="component" value="Unassembled WGS sequence"/>
</dbReference>
<evidence type="ECO:0000313" key="3">
    <source>
        <dbReference type="EMBL" id="MBC5642293.1"/>
    </source>
</evidence>
<feature type="transmembrane region" description="Helical" evidence="1">
    <location>
        <begin position="68"/>
        <end position="89"/>
    </location>
</feature>
<feature type="domain" description="HTH araC/xylS-type" evidence="2">
    <location>
        <begin position="295"/>
        <end position="405"/>
    </location>
</feature>
<feature type="transmembrane region" description="Helical" evidence="1">
    <location>
        <begin position="230"/>
        <end position="248"/>
    </location>
</feature>
<feature type="transmembrane region" description="Helical" evidence="1">
    <location>
        <begin position="12"/>
        <end position="30"/>
    </location>
</feature>
<dbReference type="EMBL" id="JACOOI010000004">
    <property type="protein sequence ID" value="MBC5642293.1"/>
    <property type="molecule type" value="Genomic_DNA"/>
</dbReference>